<reference evidence="1 2" key="2">
    <citation type="journal article" date="2017" name="Front. Plant Sci.">
        <title>Gene Classification and Mining of Molecular Markers Useful in Red Clover (Trifolium pratense) Breeding.</title>
        <authorList>
            <person name="Istvanek J."/>
            <person name="Dluhosova J."/>
            <person name="Dluhos P."/>
            <person name="Patkova L."/>
            <person name="Nedelnik J."/>
            <person name="Repkova J."/>
        </authorList>
    </citation>
    <scope>NUCLEOTIDE SEQUENCE [LARGE SCALE GENOMIC DNA]</scope>
    <source>
        <strain evidence="2">cv. Tatra</strain>
        <tissue evidence="1">Young leaves</tissue>
    </source>
</reference>
<sequence>MPQMFSTLFTTSAIDYAIKAMKERMSDLAQSLGMSPGFGDGLK</sequence>
<reference evidence="1 2" key="1">
    <citation type="journal article" date="2014" name="Am. J. Bot.">
        <title>Genome assembly and annotation for red clover (Trifolium pratense; Fabaceae).</title>
        <authorList>
            <person name="Istvanek J."/>
            <person name="Jaros M."/>
            <person name="Krenek A."/>
            <person name="Repkova J."/>
        </authorList>
    </citation>
    <scope>NUCLEOTIDE SEQUENCE [LARGE SCALE GENOMIC DNA]</scope>
    <source>
        <strain evidence="2">cv. Tatra</strain>
        <tissue evidence="1">Young leaves</tissue>
    </source>
</reference>
<name>A0A2K3NVI2_TRIPR</name>
<gene>
    <name evidence="1" type="ORF">L195_g003532</name>
</gene>
<comment type="caution">
    <text evidence="1">The sequence shown here is derived from an EMBL/GenBank/DDBJ whole genome shotgun (WGS) entry which is preliminary data.</text>
</comment>
<dbReference type="EMBL" id="ASHM01001654">
    <property type="protein sequence ID" value="PNY07049.1"/>
    <property type="molecule type" value="Genomic_DNA"/>
</dbReference>
<dbReference type="Proteomes" id="UP000236291">
    <property type="component" value="Unassembled WGS sequence"/>
</dbReference>
<accession>A0A2K3NVI2</accession>
<protein>
    <submittedName>
        <fullName evidence="1">Uncharacterized protein</fullName>
    </submittedName>
</protein>
<evidence type="ECO:0000313" key="2">
    <source>
        <dbReference type="Proteomes" id="UP000236291"/>
    </source>
</evidence>
<dbReference type="AlphaFoldDB" id="A0A2K3NVI2"/>
<proteinExistence type="predicted"/>
<organism evidence="1 2">
    <name type="scientific">Trifolium pratense</name>
    <name type="common">Red clover</name>
    <dbReference type="NCBI Taxonomy" id="57577"/>
    <lineage>
        <taxon>Eukaryota</taxon>
        <taxon>Viridiplantae</taxon>
        <taxon>Streptophyta</taxon>
        <taxon>Embryophyta</taxon>
        <taxon>Tracheophyta</taxon>
        <taxon>Spermatophyta</taxon>
        <taxon>Magnoliopsida</taxon>
        <taxon>eudicotyledons</taxon>
        <taxon>Gunneridae</taxon>
        <taxon>Pentapetalae</taxon>
        <taxon>rosids</taxon>
        <taxon>fabids</taxon>
        <taxon>Fabales</taxon>
        <taxon>Fabaceae</taxon>
        <taxon>Papilionoideae</taxon>
        <taxon>50 kb inversion clade</taxon>
        <taxon>NPAAA clade</taxon>
        <taxon>Hologalegina</taxon>
        <taxon>IRL clade</taxon>
        <taxon>Trifolieae</taxon>
        <taxon>Trifolium</taxon>
    </lineage>
</organism>
<evidence type="ECO:0000313" key="1">
    <source>
        <dbReference type="EMBL" id="PNY07049.1"/>
    </source>
</evidence>